<dbReference type="GO" id="GO:0005737">
    <property type="term" value="C:cytoplasm"/>
    <property type="evidence" value="ECO:0007669"/>
    <property type="project" value="TreeGrafter"/>
</dbReference>
<dbReference type="SMART" id="SM00382">
    <property type="entry name" value="AAA"/>
    <property type="match status" value="2"/>
</dbReference>
<dbReference type="Pfam" id="PF17871">
    <property type="entry name" value="AAA_lid_9"/>
    <property type="match status" value="1"/>
</dbReference>
<evidence type="ECO:0000256" key="1">
    <source>
        <dbReference type="ARBA" id="ARBA00022741"/>
    </source>
</evidence>
<evidence type="ECO:0000256" key="3">
    <source>
        <dbReference type="ARBA" id="ARBA00023186"/>
    </source>
</evidence>
<dbReference type="GO" id="GO:0034605">
    <property type="term" value="P:cellular response to heat"/>
    <property type="evidence" value="ECO:0007669"/>
    <property type="project" value="TreeGrafter"/>
</dbReference>
<dbReference type="CDD" id="cd00009">
    <property type="entry name" value="AAA"/>
    <property type="match status" value="1"/>
</dbReference>
<keyword evidence="3" id="KW-0143">Chaperone</keyword>
<dbReference type="STRING" id="1802055.A3A74_02875"/>
<dbReference type="Gene3D" id="1.10.8.60">
    <property type="match status" value="2"/>
</dbReference>
<comment type="caution">
    <text evidence="8">The sequence shown here is derived from an EMBL/GenBank/DDBJ whole genome shotgun (WGS) entry which is preliminary data.</text>
</comment>
<keyword evidence="5" id="KW-0812">Transmembrane</keyword>
<dbReference type="AlphaFoldDB" id="A0A1F7IAZ7"/>
<dbReference type="PRINTS" id="PR00300">
    <property type="entry name" value="CLPPROTEASEA"/>
</dbReference>
<sequence>MQKDFISFSKEKFSNFYQAVINLLMFFPYFFSVPTLVKTLFYPWKNLVTKDNTVGFSLSSWMSTAGFNLISMGMGFIMRSTIILFYFIFQAILLILLPFIFLLYMLVIPLLYFEGLTQKTEDEKKEIARLKFIGARLLNQENYKTVAGWFEDYYQKHLHKTRWWKRSNLFAIPPLARDWAVGFTPTLDQYGQDFTSSAYQDKTLNIVDRENEIDEIERTLSKSQEANVVIVGEEGVGKHTVVVALAKKMYEGKTKSLLMYKRIILLNMEKILNQETDSQKRENFFEELLSEAAAAKNIIIFIDSVDKYISSERSKVDLTTSLEKFAKSNQLQIIGVTTPFFYQKFFLPNERLSHLFSKIEVKEVSAKDAEKILLQLAYSLEERYNVILPYETLKSAIEKSDFYITAIPFPEKAIDLLDSACVLANQSGFNSVSHDLIDKVLAEKTHVPTTLTENTKEKLVNLEQLLFEKIVNQQKAVLKVSSALRRSFLLLGKRKKPLASFLFLGPTGVGKTETAKAIAKIFFGGDNYLSRFDMSNYQSTSDIPKLIGSLDTGNPGLLAKAVRESPYGVLLLDEIEKANKDLLNIFLSVLDEGYFADGFGKRVDCKNLVIVATSNAGSDLFFAQMSPIKPISLIDHLIEKQIFAPEFLNRFDAVVAYNRLDPESAKQIAKKMLQKISEDIYNLHKVKINVSDTFLSDLITKGYDEKFGARNLERLLRDEVEDKIARIVLKEKVEEEKTVNL</sequence>
<dbReference type="InterPro" id="IPR027417">
    <property type="entry name" value="P-loop_NTPase"/>
</dbReference>
<evidence type="ECO:0000259" key="7">
    <source>
        <dbReference type="SMART" id="SM01086"/>
    </source>
</evidence>
<dbReference type="PANTHER" id="PTHR11638:SF175">
    <property type="entry name" value="ATP-DEPENDENT CLP PROTEASE, ATP-BINDING SUBUNIT CLPC"/>
    <property type="match status" value="1"/>
</dbReference>
<dbReference type="InterPro" id="IPR050130">
    <property type="entry name" value="ClpA_ClpB"/>
</dbReference>
<proteinExistence type="predicted"/>
<feature type="coiled-coil region" evidence="4">
    <location>
        <begin position="199"/>
        <end position="226"/>
    </location>
</feature>
<dbReference type="Pfam" id="PF00004">
    <property type="entry name" value="AAA"/>
    <property type="match status" value="1"/>
</dbReference>
<evidence type="ECO:0008006" key="10">
    <source>
        <dbReference type="Google" id="ProtNLM"/>
    </source>
</evidence>
<evidence type="ECO:0000256" key="4">
    <source>
        <dbReference type="SAM" id="Coils"/>
    </source>
</evidence>
<feature type="transmembrane region" description="Helical" evidence="5">
    <location>
        <begin position="54"/>
        <end position="77"/>
    </location>
</feature>
<gene>
    <name evidence="8" type="ORF">A3A74_02875</name>
</gene>
<keyword evidence="5" id="KW-1133">Transmembrane helix</keyword>
<dbReference type="InterPro" id="IPR001270">
    <property type="entry name" value="ClpA/B"/>
</dbReference>
<dbReference type="InterPro" id="IPR003593">
    <property type="entry name" value="AAA+_ATPase"/>
</dbReference>
<dbReference type="InterPro" id="IPR019489">
    <property type="entry name" value="Clp_ATPase_C"/>
</dbReference>
<dbReference type="EMBL" id="MGAF01000032">
    <property type="protein sequence ID" value="OGK40510.1"/>
    <property type="molecule type" value="Genomic_DNA"/>
</dbReference>
<keyword evidence="5" id="KW-0472">Membrane</keyword>
<keyword evidence="1" id="KW-0547">Nucleotide-binding</keyword>
<dbReference type="CDD" id="cd19499">
    <property type="entry name" value="RecA-like_ClpB_Hsp104-like"/>
    <property type="match status" value="1"/>
</dbReference>
<dbReference type="InterPro" id="IPR025662">
    <property type="entry name" value="Sigma_54_int_dom_ATP-bd_1"/>
</dbReference>
<evidence type="ECO:0000256" key="5">
    <source>
        <dbReference type="SAM" id="Phobius"/>
    </source>
</evidence>
<dbReference type="SUPFAM" id="SSF52540">
    <property type="entry name" value="P-loop containing nucleoside triphosphate hydrolases"/>
    <property type="match status" value="2"/>
</dbReference>
<keyword evidence="2" id="KW-0067">ATP-binding</keyword>
<dbReference type="SMART" id="SM01086">
    <property type="entry name" value="ClpB_D2-small"/>
    <property type="match status" value="1"/>
</dbReference>
<name>A0A1F7IAZ7_9BACT</name>
<accession>A0A1F7IAZ7</accession>
<dbReference type="Proteomes" id="UP000179270">
    <property type="component" value="Unassembled WGS sequence"/>
</dbReference>
<feature type="domain" description="AAA+ ATPase" evidence="6">
    <location>
        <begin position="497"/>
        <end position="648"/>
    </location>
</feature>
<dbReference type="InterPro" id="IPR003959">
    <property type="entry name" value="ATPase_AAA_core"/>
</dbReference>
<evidence type="ECO:0000259" key="6">
    <source>
        <dbReference type="SMART" id="SM00382"/>
    </source>
</evidence>
<feature type="domain" description="Clp ATPase C-terminal" evidence="7">
    <location>
        <begin position="660"/>
        <end position="741"/>
    </location>
</feature>
<dbReference type="Pfam" id="PF10431">
    <property type="entry name" value="ClpB_D2-small"/>
    <property type="match status" value="1"/>
</dbReference>
<dbReference type="PANTHER" id="PTHR11638">
    <property type="entry name" value="ATP-DEPENDENT CLP PROTEASE"/>
    <property type="match status" value="1"/>
</dbReference>
<reference evidence="8 9" key="1">
    <citation type="journal article" date="2016" name="Nat. Commun.">
        <title>Thousands of microbial genomes shed light on interconnected biogeochemical processes in an aquifer system.</title>
        <authorList>
            <person name="Anantharaman K."/>
            <person name="Brown C.T."/>
            <person name="Hug L.A."/>
            <person name="Sharon I."/>
            <person name="Castelle C.J."/>
            <person name="Probst A.J."/>
            <person name="Thomas B.C."/>
            <person name="Singh A."/>
            <person name="Wilkins M.J."/>
            <person name="Karaoz U."/>
            <person name="Brodie E.L."/>
            <person name="Williams K.H."/>
            <person name="Hubbard S.S."/>
            <person name="Banfield J.F."/>
        </authorList>
    </citation>
    <scope>NUCLEOTIDE SEQUENCE [LARGE SCALE GENOMIC DNA]</scope>
</reference>
<dbReference type="GO" id="GO:0005524">
    <property type="term" value="F:ATP binding"/>
    <property type="evidence" value="ECO:0007669"/>
    <property type="project" value="UniProtKB-KW"/>
</dbReference>
<evidence type="ECO:0000313" key="8">
    <source>
        <dbReference type="EMBL" id="OGK40510.1"/>
    </source>
</evidence>
<protein>
    <recommendedName>
        <fullName evidence="10">AAA+ ATPase domain-containing protein</fullName>
    </recommendedName>
</protein>
<dbReference type="PROSITE" id="PS00675">
    <property type="entry name" value="SIGMA54_INTERACT_1"/>
    <property type="match status" value="1"/>
</dbReference>
<organism evidence="8 9">
    <name type="scientific">Candidatus Roizmanbacteria bacterium RIFCSPLOWO2_01_FULL_35_13</name>
    <dbReference type="NCBI Taxonomy" id="1802055"/>
    <lineage>
        <taxon>Bacteria</taxon>
        <taxon>Candidatus Roizmaniibacteriota</taxon>
    </lineage>
</organism>
<keyword evidence="4" id="KW-0175">Coiled coil</keyword>
<dbReference type="Gene3D" id="3.40.50.300">
    <property type="entry name" value="P-loop containing nucleotide triphosphate hydrolases"/>
    <property type="match status" value="2"/>
</dbReference>
<dbReference type="GO" id="GO:0016887">
    <property type="term" value="F:ATP hydrolysis activity"/>
    <property type="evidence" value="ECO:0007669"/>
    <property type="project" value="InterPro"/>
</dbReference>
<feature type="transmembrane region" description="Helical" evidence="5">
    <location>
        <begin position="20"/>
        <end position="42"/>
    </location>
</feature>
<evidence type="ECO:0000313" key="9">
    <source>
        <dbReference type="Proteomes" id="UP000179270"/>
    </source>
</evidence>
<feature type="domain" description="AAA+ ATPase" evidence="6">
    <location>
        <begin position="224"/>
        <end position="365"/>
    </location>
</feature>
<dbReference type="InterPro" id="IPR041546">
    <property type="entry name" value="ClpA/ClpB_AAA_lid"/>
</dbReference>
<dbReference type="Pfam" id="PF07724">
    <property type="entry name" value="AAA_2"/>
    <property type="match status" value="1"/>
</dbReference>
<feature type="transmembrane region" description="Helical" evidence="5">
    <location>
        <begin position="84"/>
        <end position="112"/>
    </location>
</feature>
<evidence type="ECO:0000256" key="2">
    <source>
        <dbReference type="ARBA" id="ARBA00022840"/>
    </source>
</evidence>